<dbReference type="Pfam" id="PF19078">
    <property type="entry name" value="Big_12"/>
    <property type="match status" value="1"/>
</dbReference>
<reference evidence="8 9" key="1">
    <citation type="submission" date="2018-05" db="EMBL/GenBank/DDBJ databases">
        <title>A metagenomic window into the 2 km-deep terrestrial subsurface aquifer revealed taxonomically and functionally diverse microbial community comprising novel uncultured bacterial lineages.</title>
        <authorList>
            <person name="Kadnikov V.V."/>
            <person name="Mardanov A.V."/>
            <person name="Beletsky A.V."/>
            <person name="Banks D."/>
            <person name="Pimenov N.V."/>
            <person name="Frank Y.A."/>
            <person name="Karnachuk O.V."/>
            <person name="Ravin N.V."/>
        </authorList>
    </citation>
    <scope>NUCLEOTIDE SEQUENCE [LARGE SCALE GENOMIC DNA]</scope>
    <source>
        <strain evidence="8">BY5</strain>
    </source>
</reference>
<evidence type="ECO:0000256" key="4">
    <source>
        <dbReference type="PROSITE-ProRule" id="PRU00504"/>
    </source>
</evidence>
<evidence type="ECO:0000256" key="2">
    <source>
        <dbReference type="ARBA" id="ARBA00022737"/>
    </source>
</evidence>
<feature type="repeat" description="NHL" evidence="4">
    <location>
        <begin position="929"/>
        <end position="963"/>
    </location>
</feature>
<organism evidence="8 9">
    <name type="scientific">Candidatus Ozemobacter sibiricus</name>
    <dbReference type="NCBI Taxonomy" id="2268124"/>
    <lineage>
        <taxon>Bacteria</taxon>
        <taxon>Candidatus Ozemobacteria</taxon>
        <taxon>Candidatus Ozemobacterales</taxon>
        <taxon>Candidatus Ozemobacteraceae</taxon>
        <taxon>Candidatus Ozemobacter</taxon>
    </lineage>
</organism>
<dbReference type="SUPFAM" id="SSF63829">
    <property type="entry name" value="Calcium-dependent phosphotriesterase"/>
    <property type="match status" value="1"/>
</dbReference>
<dbReference type="Gene3D" id="2.120.10.30">
    <property type="entry name" value="TolB, C-terminal domain"/>
    <property type="match status" value="3"/>
</dbReference>
<dbReference type="Gene3D" id="2.60.40.2340">
    <property type="match status" value="2"/>
</dbReference>
<sequence>MTLAAYDGEILATRIGAGKQLTIRAKVADSGDLDQVRAIWSKTRGTLTPSADPFIQIWTAPADGGLATVSVRVRDGEGAEGVAHLPLVVEGVLSSEKAMTSFAFVNPPVSGKIDQTARTILVTVPYGTDLTNLVAVFETTGSNVQMNGFDQKSGMTANDFSKEKVYVVTAQDGSKAEYVVRVTIAAATGRMLTSFGFLEPAVAGTINETDKTVTVTVPFGTNLSSLVARFTASEHAVVRVGSVIQTSGVTPNDFSAKKTYTIVAQDGSTQDYAVVVSMAPGVVGMTPKNGAENVNQRAPFILTFDRPMKKGTGHIVVRNLTDGTDVETIDVTSDSVSVANHLVTIAHGPLASKRYAIRVAGTCFLDETGRYFAGIAEDTTWSFHVDAEALSAEFAEITTPRHQPVESLALNFSKPITGLDASDFMLTRDGVPVEIRPHLLSGTGSTYALDLRNLTSLNGQYILTLKALNSGIQDAAGNSLHSDVMRTWQMDTEAPTATIAEIAPDPRNTAVGEVKVTFSKPVSGVDTSDFELTRNGTAVALTGLTVARVNDQEYRLDLTSVTGTAGSYKLTLKISDIKDAAGNALAAAVSDSWTTDTTAPTATIAEIAPDPRNTAVGEVKVTFSKPVTGVDIADFELTCDGTAVALAALKVTKVNEQEYTLDLSSVTGTAGAYKLTLKISDIKDATGNALAAPVSDSWTMDNVQPAVLAVSSTSPNGWYGLGSIIDITVKFSKPVRVDISGGTPSLTLGTGPTARSAVFLSGDNSDTLVFRYTVAAGDATSRLDYASTGALALNGATITDSVGNSAAMTLPEPGTAGSLGETKAIAVNAATNYTFAGHLGGGKTGWWYDVRINPVSVAVDTKGNIYMGSSFGEILKFKSSGELMGILSIGVSYPHIAIDAAGNVYVADHHRVQKFTADGSFITTWGTQGSGNGQFNYPQGIAIDAAGNVYVANHHRVQKFTADGSFITTWGTYGSGNGQFNYPQGIAIDAAGNVYVANHHRVQKFTADGSFITTWGTQGSGNGQLNYPQGIAIDAAGNVYVADHHRVQKFTADGSFITTWGTQGSGNGKFVYLSGIAIGHDGQVFVADSYNHTIERFSW</sequence>
<keyword evidence="3" id="KW-0325">Glycoprotein</keyword>
<dbReference type="GO" id="GO:0005576">
    <property type="term" value="C:extracellular region"/>
    <property type="evidence" value="ECO:0007669"/>
    <property type="project" value="TreeGrafter"/>
</dbReference>
<evidence type="ECO:0000313" key="8">
    <source>
        <dbReference type="EMBL" id="RCK78692.1"/>
    </source>
</evidence>
<evidence type="ECO:0000256" key="1">
    <source>
        <dbReference type="ARBA" id="ARBA00022729"/>
    </source>
</evidence>
<dbReference type="Pfam" id="PF13205">
    <property type="entry name" value="Big_5"/>
    <property type="match status" value="2"/>
</dbReference>
<feature type="domain" description="SbsA Ig-like" evidence="5">
    <location>
        <begin position="279"/>
        <end position="384"/>
    </location>
</feature>
<comment type="caution">
    <text evidence="8">The sequence shown here is derived from an EMBL/GenBank/DDBJ whole genome shotgun (WGS) entry which is preliminary data.</text>
</comment>
<keyword evidence="2" id="KW-0677">Repeat</keyword>
<dbReference type="InterPro" id="IPR044048">
    <property type="entry name" value="Big_12"/>
</dbReference>
<protein>
    <submittedName>
        <fullName evidence="8">Uncharacterized protein</fullName>
    </submittedName>
</protein>
<dbReference type="Pfam" id="PF01436">
    <property type="entry name" value="NHL"/>
    <property type="match status" value="4"/>
</dbReference>
<dbReference type="InterPro" id="IPR011042">
    <property type="entry name" value="6-blade_b-propeller_TolB-like"/>
</dbReference>
<dbReference type="InterPro" id="IPR032812">
    <property type="entry name" value="SbsA_Ig"/>
</dbReference>
<dbReference type="InterPro" id="IPR001258">
    <property type="entry name" value="NHL_repeat"/>
</dbReference>
<evidence type="ECO:0000256" key="3">
    <source>
        <dbReference type="ARBA" id="ARBA00023180"/>
    </source>
</evidence>
<dbReference type="InterPro" id="IPR032186">
    <property type="entry name" value="DUF5018"/>
</dbReference>
<feature type="domain" description="SbsA Ig-like" evidence="5">
    <location>
        <begin position="596"/>
        <end position="698"/>
    </location>
</feature>
<evidence type="ECO:0000259" key="6">
    <source>
        <dbReference type="Pfam" id="PF16410"/>
    </source>
</evidence>
<dbReference type="PROSITE" id="PS51125">
    <property type="entry name" value="NHL"/>
    <property type="match status" value="3"/>
</dbReference>
<dbReference type="Pfam" id="PF16410">
    <property type="entry name" value="DUF5018"/>
    <property type="match status" value="1"/>
</dbReference>
<dbReference type="EMBL" id="QOQW01000020">
    <property type="protein sequence ID" value="RCK78692.1"/>
    <property type="molecule type" value="Genomic_DNA"/>
</dbReference>
<evidence type="ECO:0000259" key="7">
    <source>
        <dbReference type="Pfam" id="PF19078"/>
    </source>
</evidence>
<dbReference type="InterPro" id="IPR014755">
    <property type="entry name" value="Cu-Rt/internalin_Ig-like"/>
</dbReference>
<feature type="repeat" description="NHL" evidence="4">
    <location>
        <begin position="971"/>
        <end position="1008"/>
    </location>
</feature>
<feature type="domain" description="Bacterial Ig-like" evidence="7">
    <location>
        <begin position="491"/>
        <end position="586"/>
    </location>
</feature>
<dbReference type="Gene3D" id="2.60.40.1220">
    <property type="match status" value="2"/>
</dbReference>
<evidence type="ECO:0000259" key="5">
    <source>
        <dbReference type="Pfam" id="PF13205"/>
    </source>
</evidence>
<feature type="domain" description="DUF5018" evidence="6">
    <location>
        <begin position="156"/>
        <end position="276"/>
    </location>
</feature>
<evidence type="ECO:0000313" key="9">
    <source>
        <dbReference type="Proteomes" id="UP000252355"/>
    </source>
</evidence>
<dbReference type="Proteomes" id="UP000252355">
    <property type="component" value="Unassembled WGS sequence"/>
</dbReference>
<feature type="repeat" description="NHL" evidence="4">
    <location>
        <begin position="1019"/>
        <end position="1053"/>
    </location>
</feature>
<accession>A0A367ZMT0</accession>
<dbReference type="PANTHER" id="PTHR10680:SF28">
    <property type="entry name" value="SMP-30_GLUCONOLACTONASE_LRE-LIKE REGION DOMAIN-CONTAINING PROTEIN"/>
    <property type="match status" value="1"/>
</dbReference>
<name>A0A367ZMT0_9BACT</name>
<dbReference type="CDD" id="cd14955">
    <property type="entry name" value="NHL_like_4"/>
    <property type="match status" value="1"/>
</dbReference>
<dbReference type="AlphaFoldDB" id="A0A367ZMT0"/>
<keyword evidence="1" id="KW-0732">Signal</keyword>
<proteinExistence type="predicted"/>
<gene>
    <name evidence="8" type="ORF">OZSIB_1219</name>
</gene>
<dbReference type="PANTHER" id="PTHR10680">
    <property type="entry name" value="PEPTIDYL-GLYCINE ALPHA-AMIDATING MONOOXYGENASE"/>
    <property type="match status" value="1"/>
</dbReference>